<proteinExistence type="predicted"/>
<dbReference type="AlphaFoldDB" id="W9YCJ6"/>
<dbReference type="InterPro" id="IPR051783">
    <property type="entry name" value="NAD(P)-dependent_oxidoreduct"/>
</dbReference>
<evidence type="ECO:0008006" key="3">
    <source>
        <dbReference type="Google" id="ProtNLM"/>
    </source>
</evidence>
<gene>
    <name evidence="1" type="ORF">A1O1_03710</name>
</gene>
<name>W9YCJ6_9EURO</name>
<dbReference type="OrthoDB" id="10262413at2759"/>
<dbReference type="InterPro" id="IPR036291">
    <property type="entry name" value="NAD(P)-bd_dom_sf"/>
</dbReference>
<dbReference type="PANTHER" id="PTHR48079:SF6">
    <property type="entry name" value="NAD(P)-BINDING DOMAIN-CONTAINING PROTEIN-RELATED"/>
    <property type="match status" value="1"/>
</dbReference>
<dbReference type="RefSeq" id="XP_007722801.1">
    <property type="nucleotide sequence ID" value="XM_007724611.1"/>
</dbReference>
<dbReference type="GO" id="GO:0005737">
    <property type="term" value="C:cytoplasm"/>
    <property type="evidence" value="ECO:0007669"/>
    <property type="project" value="TreeGrafter"/>
</dbReference>
<dbReference type="eggNOG" id="ENOG502S4W8">
    <property type="taxonomic scope" value="Eukaryota"/>
</dbReference>
<accession>W9YCJ6</accession>
<dbReference type="EMBL" id="AMWN01000003">
    <property type="protein sequence ID" value="EXJ90607.1"/>
    <property type="molecule type" value="Genomic_DNA"/>
</dbReference>
<sequence length="325" mass="34885">MPSVLLYGATGLIGSRLAIDIKTAHPQWPLTVFLRNNNADDYFKSAGADKLVHGSSTDADLVRSLSKEHDIVINAATSFDGDFVNLVISGMEERPEHSKGTLIHVSGTGNFIDHGTSGNFNPESKVWNDDNEEDIKLVNRNMFNGPTDTPILEAGERGKIITYVVCIGMTYGPNTGPSSSLGIAYTILTYNAKQHGFVPYVGDGTAVASMIHVADAVPFITKIVGVAGTEEPTGSAYSRYYILHGERVAWKDLTTVLAKTLYAKGVVSSPEPKSVPFEQAGQGEVGKLFGANMLVKGDRAARLGFKAIQPSILIALQEDLGNHTF</sequence>
<comment type="caution">
    <text evidence="1">The sequence shown here is derived from an EMBL/GenBank/DDBJ whole genome shotgun (WGS) entry which is preliminary data.</text>
</comment>
<dbReference type="SUPFAM" id="SSF51735">
    <property type="entry name" value="NAD(P)-binding Rossmann-fold domains"/>
    <property type="match status" value="1"/>
</dbReference>
<dbReference type="PANTHER" id="PTHR48079">
    <property type="entry name" value="PROTEIN YEEZ"/>
    <property type="match status" value="1"/>
</dbReference>
<keyword evidence="2" id="KW-1185">Reference proteome</keyword>
<evidence type="ECO:0000313" key="2">
    <source>
        <dbReference type="Proteomes" id="UP000019484"/>
    </source>
</evidence>
<dbReference type="STRING" id="1182541.W9YCJ6"/>
<dbReference type="GO" id="GO:0004029">
    <property type="term" value="F:aldehyde dehydrogenase (NAD+) activity"/>
    <property type="evidence" value="ECO:0007669"/>
    <property type="project" value="TreeGrafter"/>
</dbReference>
<dbReference type="GeneID" id="19158600"/>
<evidence type="ECO:0000313" key="1">
    <source>
        <dbReference type="EMBL" id="EXJ90607.1"/>
    </source>
</evidence>
<organism evidence="1 2">
    <name type="scientific">Capronia coronata CBS 617.96</name>
    <dbReference type="NCBI Taxonomy" id="1182541"/>
    <lineage>
        <taxon>Eukaryota</taxon>
        <taxon>Fungi</taxon>
        <taxon>Dikarya</taxon>
        <taxon>Ascomycota</taxon>
        <taxon>Pezizomycotina</taxon>
        <taxon>Eurotiomycetes</taxon>
        <taxon>Chaetothyriomycetidae</taxon>
        <taxon>Chaetothyriales</taxon>
        <taxon>Herpotrichiellaceae</taxon>
        <taxon>Capronia</taxon>
    </lineage>
</organism>
<dbReference type="HOGENOM" id="CLU_007383_12_2_1"/>
<dbReference type="Gene3D" id="3.40.50.720">
    <property type="entry name" value="NAD(P)-binding Rossmann-like Domain"/>
    <property type="match status" value="2"/>
</dbReference>
<dbReference type="Proteomes" id="UP000019484">
    <property type="component" value="Unassembled WGS sequence"/>
</dbReference>
<reference evidence="1 2" key="1">
    <citation type="submission" date="2013-03" db="EMBL/GenBank/DDBJ databases">
        <title>The Genome Sequence of Capronia coronata CBS 617.96.</title>
        <authorList>
            <consortium name="The Broad Institute Genomics Platform"/>
            <person name="Cuomo C."/>
            <person name="de Hoog S."/>
            <person name="Gorbushina A."/>
            <person name="Walker B."/>
            <person name="Young S.K."/>
            <person name="Zeng Q."/>
            <person name="Gargeya S."/>
            <person name="Fitzgerald M."/>
            <person name="Haas B."/>
            <person name="Abouelleil A."/>
            <person name="Allen A.W."/>
            <person name="Alvarado L."/>
            <person name="Arachchi H.M."/>
            <person name="Berlin A.M."/>
            <person name="Chapman S.B."/>
            <person name="Gainer-Dewar J."/>
            <person name="Goldberg J."/>
            <person name="Griggs A."/>
            <person name="Gujja S."/>
            <person name="Hansen M."/>
            <person name="Howarth C."/>
            <person name="Imamovic A."/>
            <person name="Ireland A."/>
            <person name="Larimer J."/>
            <person name="McCowan C."/>
            <person name="Murphy C."/>
            <person name="Pearson M."/>
            <person name="Poon T.W."/>
            <person name="Priest M."/>
            <person name="Roberts A."/>
            <person name="Saif S."/>
            <person name="Shea T."/>
            <person name="Sisk P."/>
            <person name="Sykes S."/>
            <person name="Wortman J."/>
            <person name="Nusbaum C."/>
            <person name="Birren B."/>
        </authorList>
    </citation>
    <scope>NUCLEOTIDE SEQUENCE [LARGE SCALE GENOMIC DNA]</scope>
    <source>
        <strain evidence="1 2">CBS 617.96</strain>
    </source>
</reference>
<protein>
    <recommendedName>
        <fullName evidence="3">NAD(P)-binding domain-containing protein</fullName>
    </recommendedName>
</protein>